<dbReference type="Proteomes" id="UP000789572">
    <property type="component" value="Unassembled WGS sequence"/>
</dbReference>
<protein>
    <submittedName>
        <fullName evidence="1">8013_t:CDS:1</fullName>
    </submittedName>
</protein>
<organism evidence="1 2">
    <name type="scientific">Paraglomus occultum</name>
    <dbReference type="NCBI Taxonomy" id="144539"/>
    <lineage>
        <taxon>Eukaryota</taxon>
        <taxon>Fungi</taxon>
        <taxon>Fungi incertae sedis</taxon>
        <taxon>Mucoromycota</taxon>
        <taxon>Glomeromycotina</taxon>
        <taxon>Glomeromycetes</taxon>
        <taxon>Paraglomerales</taxon>
        <taxon>Paraglomeraceae</taxon>
        <taxon>Paraglomus</taxon>
    </lineage>
</organism>
<comment type="caution">
    <text evidence="1">The sequence shown here is derived from an EMBL/GenBank/DDBJ whole genome shotgun (WGS) entry which is preliminary data.</text>
</comment>
<feature type="non-terminal residue" evidence="1">
    <location>
        <position position="1"/>
    </location>
</feature>
<gene>
    <name evidence="1" type="ORF">POCULU_LOCUS11220</name>
</gene>
<keyword evidence="2" id="KW-1185">Reference proteome</keyword>
<name>A0A9N9HF60_9GLOM</name>
<dbReference type="OrthoDB" id="2393671at2759"/>
<dbReference type="EMBL" id="CAJVPJ010007472">
    <property type="protein sequence ID" value="CAG8675716.1"/>
    <property type="molecule type" value="Genomic_DNA"/>
</dbReference>
<reference evidence="1" key="1">
    <citation type="submission" date="2021-06" db="EMBL/GenBank/DDBJ databases">
        <authorList>
            <person name="Kallberg Y."/>
            <person name="Tangrot J."/>
            <person name="Rosling A."/>
        </authorList>
    </citation>
    <scope>NUCLEOTIDE SEQUENCE</scope>
    <source>
        <strain evidence="1">IA702</strain>
    </source>
</reference>
<dbReference type="AlphaFoldDB" id="A0A9N9HF60"/>
<sequence length="59" mass="7054">TSWDYPPSDVPSYSFIALLEIFTKRLPQQTRHFIRELYLNDTHIQLETTRTILFLCPNL</sequence>
<evidence type="ECO:0000313" key="1">
    <source>
        <dbReference type="EMBL" id="CAG8675716.1"/>
    </source>
</evidence>
<feature type="non-terminal residue" evidence="1">
    <location>
        <position position="59"/>
    </location>
</feature>
<accession>A0A9N9HF60</accession>
<evidence type="ECO:0000313" key="2">
    <source>
        <dbReference type="Proteomes" id="UP000789572"/>
    </source>
</evidence>
<proteinExistence type="predicted"/>